<protein>
    <submittedName>
        <fullName evidence="2">Uncharacterized protein</fullName>
    </submittedName>
</protein>
<reference evidence="2" key="1">
    <citation type="journal article" date="2022" name="bioRxiv">
        <title>Sequencing and chromosome-scale assembly of the giantPleurodeles waltlgenome.</title>
        <authorList>
            <person name="Brown T."/>
            <person name="Elewa A."/>
            <person name="Iarovenko S."/>
            <person name="Subramanian E."/>
            <person name="Araus A.J."/>
            <person name="Petzold A."/>
            <person name="Susuki M."/>
            <person name="Suzuki K.-i.T."/>
            <person name="Hayashi T."/>
            <person name="Toyoda A."/>
            <person name="Oliveira C."/>
            <person name="Osipova E."/>
            <person name="Leigh N.D."/>
            <person name="Simon A."/>
            <person name="Yun M.H."/>
        </authorList>
    </citation>
    <scope>NUCLEOTIDE SEQUENCE</scope>
    <source>
        <strain evidence="2">20211129_DDA</strain>
        <tissue evidence="2">Liver</tissue>
    </source>
</reference>
<organism evidence="2 3">
    <name type="scientific">Pleurodeles waltl</name>
    <name type="common">Iberian ribbed newt</name>
    <dbReference type="NCBI Taxonomy" id="8319"/>
    <lineage>
        <taxon>Eukaryota</taxon>
        <taxon>Metazoa</taxon>
        <taxon>Chordata</taxon>
        <taxon>Craniata</taxon>
        <taxon>Vertebrata</taxon>
        <taxon>Euteleostomi</taxon>
        <taxon>Amphibia</taxon>
        <taxon>Batrachia</taxon>
        <taxon>Caudata</taxon>
        <taxon>Salamandroidea</taxon>
        <taxon>Salamandridae</taxon>
        <taxon>Pleurodelinae</taxon>
        <taxon>Pleurodeles</taxon>
    </lineage>
</organism>
<evidence type="ECO:0000256" key="1">
    <source>
        <dbReference type="SAM" id="MobiDB-lite"/>
    </source>
</evidence>
<keyword evidence="3" id="KW-1185">Reference proteome</keyword>
<gene>
    <name evidence="2" type="ORF">NDU88_005584</name>
</gene>
<comment type="caution">
    <text evidence="2">The sequence shown here is derived from an EMBL/GenBank/DDBJ whole genome shotgun (WGS) entry which is preliminary data.</text>
</comment>
<dbReference type="Proteomes" id="UP001066276">
    <property type="component" value="Chromosome 1_2"/>
</dbReference>
<proteinExistence type="predicted"/>
<name>A0AAV7WB26_PLEWA</name>
<accession>A0AAV7WB26</accession>
<feature type="region of interest" description="Disordered" evidence="1">
    <location>
        <begin position="1"/>
        <end position="59"/>
    </location>
</feature>
<feature type="compositionally biased region" description="Polar residues" evidence="1">
    <location>
        <begin position="41"/>
        <end position="59"/>
    </location>
</feature>
<sequence>MHRLLANSTGLGGYGRPQKAPLNKPSASEFEGPTTRPWAKHQQTSSPRGDLQPSPSIRSTALWPLLTGHTRLVLCPSPGPTRSSVAQGWPPARLGLSNSAPPRNSGLRSSTH</sequence>
<dbReference type="EMBL" id="JANPWB010000002">
    <property type="protein sequence ID" value="KAJ1210216.1"/>
    <property type="molecule type" value="Genomic_DNA"/>
</dbReference>
<dbReference type="AlphaFoldDB" id="A0AAV7WB26"/>
<evidence type="ECO:0000313" key="3">
    <source>
        <dbReference type="Proteomes" id="UP001066276"/>
    </source>
</evidence>
<evidence type="ECO:0000313" key="2">
    <source>
        <dbReference type="EMBL" id="KAJ1210216.1"/>
    </source>
</evidence>
<feature type="compositionally biased region" description="Polar residues" evidence="1">
    <location>
        <begin position="96"/>
        <end position="112"/>
    </location>
</feature>
<feature type="region of interest" description="Disordered" evidence="1">
    <location>
        <begin position="77"/>
        <end position="112"/>
    </location>
</feature>